<dbReference type="Gene3D" id="3.20.20.70">
    <property type="entry name" value="Aldolase class I"/>
    <property type="match status" value="1"/>
</dbReference>
<organism evidence="5 6">
    <name type="scientific">Halioglobus maricola</name>
    <dbReference type="NCBI Taxonomy" id="2601894"/>
    <lineage>
        <taxon>Bacteria</taxon>
        <taxon>Pseudomonadati</taxon>
        <taxon>Pseudomonadota</taxon>
        <taxon>Gammaproteobacteria</taxon>
        <taxon>Cellvibrionales</taxon>
        <taxon>Halieaceae</taxon>
        <taxon>Halioglobus</taxon>
    </lineage>
</organism>
<dbReference type="GO" id="GO:0006552">
    <property type="term" value="P:L-leucine catabolic process"/>
    <property type="evidence" value="ECO:0007669"/>
    <property type="project" value="TreeGrafter"/>
</dbReference>
<sequence>MTNFDIEISEVGPRDGLQSISPIMPTEAKKAWISALAAAGVPEIEVGSFVPPRVLPQLADTAELVTHAKAIEGVAVAVLVPNLRGAENALKVGPDKVTIPLSVSETHSLKNLKRTHEQVLDEVRGIRAAIDALPAAKRPKLEGGLSTAFGCTLEGVVPEDKVMEMAVKLAEAGCDEVGLSDTTGFANPKQVTTYTKRIHELLGPQMLTGVHLHNTRGQGFANVMAALEAGLTTIDASMGGIGGCPFAPGASGNIVTEDLVFLLESMGLRTGINFDKLFAARQVLAQALPEVELYGFTPEAGLPKGFSPATPQ</sequence>
<evidence type="ECO:0000256" key="1">
    <source>
        <dbReference type="ARBA" id="ARBA00009405"/>
    </source>
</evidence>
<dbReference type="PROSITE" id="PS50991">
    <property type="entry name" value="PYR_CT"/>
    <property type="match status" value="1"/>
</dbReference>
<feature type="domain" description="Pyruvate carboxyltransferase" evidence="4">
    <location>
        <begin position="6"/>
        <end position="278"/>
    </location>
</feature>
<dbReference type="Pfam" id="PF00682">
    <property type="entry name" value="HMGL-like"/>
    <property type="match status" value="1"/>
</dbReference>
<keyword evidence="6" id="KW-1185">Reference proteome</keyword>
<dbReference type="InterPro" id="IPR013785">
    <property type="entry name" value="Aldolase_TIM"/>
</dbReference>
<evidence type="ECO:0000259" key="4">
    <source>
        <dbReference type="PROSITE" id="PS50991"/>
    </source>
</evidence>
<dbReference type="GO" id="GO:0046951">
    <property type="term" value="P:ketone body biosynthetic process"/>
    <property type="evidence" value="ECO:0007669"/>
    <property type="project" value="TreeGrafter"/>
</dbReference>
<dbReference type="Proteomes" id="UP000326287">
    <property type="component" value="Chromosome"/>
</dbReference>
<dbReference type="NCBIfam" id="NF004283">
    <property type="entry name" value="PRK05692.1"/>
    <property type="match status" value="1"/>
</dbReference>
<dbReference type="PANTHER" id="PTHR42738">
    <property type="entry name" value="HYDROXYMETHYLGLUTARYL-COA LYASE"/>
    <property type="match status" value="1"/>
</dbReference>
<evidence type="ECO:0000313" key="6">
    <source>
        <dbReference type="Proteomes" id="UP000326287"/>
    </source>
</evidence>
<dbReference type="GO" id="GO:0046872">
    <property type="term" value="F:metal ion binding"/>
    <property type="evidence" value="ECO:0007669"/>
    <property type="project" value="UniProtKB-KW"/>
</dbReference>
<gene>
    <name evidence="5" type="ORF">EY643_07270</name>
</gene>
<dbReference type="CDD" id="cd07938">
    <property type="entry name" value="DRE_TIM_HMGL"/>
    <property type="match status" value="1"/>
</dbReference>
<evidence type="ECO:0000256" key="2">
    <source>
        <dbReference type="ARBA" id="ARBA00022723"/>
    </source>
</evidence>
<dbReference type="EMBL" id="CP036422">
    <property type="protein sequence ID" value="QFU75469.1"/>
    <property type="molecule type" value="Genomic_DNA"/>
</dbReference>
<proteinExistence type="inferred from homology"/>
<name>A0A5P9NIS7_9GAMM</name>
<dbReference type="OrthoDB" id="9784013at2"/>
<dbReference type="GO" id="GO:0004419">
    <property type="term" value="F:hydroxymethylglutaryl-CoA lyase activity"/>
    <property type="evidence" value="ECO:0007669"/>
    <property type="project" value="TreeGrafter"/>
</dbReference>
<reference evidence="5 6" key="1">
    <citation type="submission" date="2019-02" db="EMBL/GenBank/DDBJ databases">
        <authorList>
            <person name="Li S.-H."/>
        </authorList>
    </citation>
    <scope>NUCLEOTIDE SEQUENCE [LARGE SCALE GENOMIC DNA]</scope>
    <source>
        <strain evidence="5 6">IMCC14385</strain>
    </source>
</reference>
<comment type="similarity">
    <text evidence="1">Belongs to the HMG-CoA lyase family.</text>
</comment>
<dbReference type="InterPro" id="IPR000891">
    <property type="entry name" value="PYR_CT"/>
</dbReference>
<dbReference type="AlphaFoldDB" id="A0A5P9NIS7"/>
<evidence type="ECO:0000256" key="3">
    <source>
        <dbReference type="ARBA" id="ARBA00023239"/>
    </source>
</evidence>
<keyword evidence="3 5" id="KW-0456">Lyase</keyword>
<dbReference type="KEGG" id="halc:EY643_07270"/>
<dbReference type="RefSeq" id="WP_152661576.1">
    <property type="nucleotide sequence ID" value="NZ_CP036422.1"/>
</dbReference>
<dbReference type="InterPro" id="IPR043594">
    <property type="entry name" value="HMGL"/>
</dbReference>
<evidence type="ECO:0000313" key="5">
    <source>
        <dbReference type="EMBL" id="QFU75469.1"/>
    </source>
</evidence>
<dbReference type="SUPFAM" id="SSF51569">
    <property type="entry name" value="Aldolase"/>
    <property type="match status" value="1"/>
</dbReference>
<keyword evidence="2" id="KW-0479">Metal-binding</keyword>
<protein>
    <submittedName>
        <fullName evidence="5">Hydroxymethylglutaryl-CoA lyase</fullName>
    </submittedName>
</protein>
<accession>A0A5P9NIS7</accession>
<dbReference type="PANTHER" id="PTHR42738:SF7">
    <property type="entry name" value="HYDROXYMETHYLGLUTARYL-COA LYASE"/>
    <property type="match status" value="1"/>
</dbReference>